<evidence type="ECO:0008006" key="3">
    <source>
        <dbReference type="Google" id="ProtNLM"/>
    </source>
</evidence>
<evidence type="ECO:0000313" key="2">
    <source>
        <dbReference type="Proteomes" id="UP001314263"/>
    </source>
</evidence>
<dbReference type="AlphaFoldDB" id="A0AAV1I307"/>
<dbReference type="Pfam" id="PF05990">
    <property type="entry name" value="DUF900"/>
    <property type="match status" value="1"/>
</dbReference>
<dbReference type="EMBL" id="CAUYUE010000004">
    <property type="protein sequence ID" value="CAK0771235.1"/>
    <property type="molecule type" value="Genomic_DNA"/>
</dbReference>
<comment type="caution">
    <text evidence="1">The sequence shown here is derived from an EMBL/GenBank/DDBJ whole genome shotgun (WGS) entry which is preliminary data.</text>
</comment>
<dbReference type="Proteomes" id="UP001314263">
    <property type="component" value="Unassembled WGS sequence"/>
</dbReference>
<name>A0AAV1I307_9CHLO</name>
<gene>
    <name evidence="1" type="ORF">CVIRNUC_003847</name>
</gene>
<evidence type="ECO:0000313" key="1">
    <source>
        <dbReference type="EMBL" id="CAK0771235.1"/>
    </source>
</evidence>
<accession>A0AAV1I307</accession>
<proteinExistence type="predicted"/>
<reference evidence="1 2" key="1">
    <citation type="submission" date="2023-10" db="EMBL/GenBank/DDBJ databases">
        <authorList>
            <person name="Maclean D."/>
            <person name="Macfadyen A."/>
        </authorList>
    </citation>
    <scope>NUCLEOTIDE SEQUENCE [LARGE SCALE GENOMIC DNA]</scope>
</reference>
<sequence>MNPDKVYVLYATDRLALQTDGGLRYANGQRGHETSFGNYIVTLAPGRDPGTDGRSSVTAVSPEADTSWAARTQGQAVLLFVHGYNTSFEDAIKKAAEVKADMPWEGPIVAFSWPSYGDVIDYTGDEDMYQESIPGFLHTLNVLQVYARICPLS</sequence>
<organism evidence="1 2">
    <name type="scientific">Coccomyxa viridis</name>
    <dbReference type="NCBI Taxonomy" id="1274662"/>
    <lineage>
        <taxon>Eukaryota</taxon>
        <taxon>Viridiplantae</taxon>
        <taxon>Chlorophyta</taxon>
        <taxon>core chlorophytes</taxon>
        <taxon>Trebouxiophyceae</taxon>
        <taxon>Trebouxiophyceae incertae sedis</taxon>
        <taxon>Coccomyxaceae</taxon>
        <taxon>Coccomyxa</taxon>
    </lineage>
</organism>
<protein>
    <recommendedName>
        <fullName evidence="3">Alpha/beta hydrolase</fullName>
    </recommendedName>
</protein>
<keyword evidence="2" id="KW-1185">Reference proteome</keyword>
<dbReference type="InterPro" id="IPR010297">
    <property type="entry name" value="DUF900_hydrolase"/>
</dbReference>